<evidence type="ECO:0000313" key="3">
    <source>
        <dbReference type="Proteomes" id="UP001196316"/>
    </source>
</evidence>
<protein>
    <submittedName>
        <fullName evidence="2">O-antigen polysaccharide polymerase Wzy family protein</fullName>
    </submittedName>
</protein>
<feature type="transmembrane region" description="Helical" evidence="1">
    <location>
        <begin position="141"/>
        <end position="159"/>
    </location>
</feature>
<feature type="transmembrane region" description="Helical" evidence="1">
    <location>
        <begin position="245"/>
        <end position="260"/>
    </location>
</feature>
<feature type="transmembrane region" description="Helical" evidence="1">
    <location>
        <begin position="404"/>
        <end position="424"/>
    </location>
</feature>
<feature type="transmembrane region" description="Helical" evidence="1">
    <location>
        <begin position="436"/>
        <end position="454"/>
    </location>
</feature>
<dbReference type="InterPro" id="IPR029468">
    <property type="entry name" value="O-ag_pol_Wzy"/>
</dbReference>
<feature type="transmembrane region" description="Helical" evidence="1">
    <location>
        <begin position="466"/>
        <end position="484"/>
    </location>
</feature>
<feature type="transmembrane region" description="Helical" evidence="1">
    <location>
        <begin position="179"/>
        <end position="201"/>
    </location>
</feature>
<dbReference type="Pfam" id="PF14296">
    <property type="entry name" value="O-ag_pol_Wzy"/>
    <property type="match status" value="1"/>
</dbReference>
<reference evidence="2" key="1">
    <citation type="submission" date="2021-06" db="EMBL/GenBank/DDBJ databases">
        <title>Collection of gut derived symbiotic bacterial strains cultured from healthy donors.</title>
        <authorList>
            <person name="Lin H."/>
            <person name="Littmann E."/>
            <person name="Pamer E.G."/>
        </authorList>
    </citation>
    <scope>NUCLEOTIDE SEQUENCE</scope>
    <source>
        <strain evidence="2">MSK.21.60</strain>
    </source>
</reference>
<evidence type="ECO:0000256" key="1">
    <source>
        <dbReference type="SAM" id="Phobius"/>
    </source>
</evidence>
<evidence type="ECO:0000313" key="2">
    <source>
        <dbReference type="EMBL" id="MBV3408547.1"/>
    </source>
</evidence>
<feature type="transmembrane region" description="Helical" evidence="1">
    <location>
        <begin position="213"/>
        <end position="233"/>
    </location>
</feature>
<feature type="transmembrane region" description="Helical" evidence="1">
    <location>
        <begin position="267"/>
        <end position="287"/>
    </location>
</feature>
<feature type="transmembrane region" description="Helical" evidence="1">
    <location>
        <begin position="60"/>
        <end position="79"/>
    </location>
</feature>
<dbReference type="AlphaFoldDB" id="A0AAW4NFK1"/>
<sequence>MNKFLNFLCLCCLVFFCVCFAISSNSPITTLHIIPLLLTFLLIILYLYSDNKIEQIRKSFWIRPSMLLLLSLVIVNLQIPINIFVGLGDGSYYLESSKYAICSGEVLFFGCIGIISFIYGYHYRVLSKPHNNFGNTCKSPVLIWVLLSLLSFILWVINIDLNSFLTGMEYQGSGAADRVSSPFAIFETLLDCFITISFAVITKNNINRKNVKWSFFLYLKSIPMLLLLVIGFYMGLRTMSGDRGPVIYTGLMLFYSYVITTQKKIKLLVLVSMVIVGAFSLTLLNVVRNFRNPNETFSERLTRGLDEMGDNTEKRTISPFTHELAKSVNCNYIAVYDINNNITTYKYGGYNISELLVAVPGMNRVFKTFFDIDLYKFNSNEYLTISCFGKNYLFGLGTTALADFYLDFGMLGMILGMFLIGFIYKRVDYYINNPVSNILLIICLLKFSSMSIYMPRASLSLILCRIFYILIIYYIFSRISLFFYTKKNFINVKK</sequence>
<gene>
    <name evidence="2" type="ORF">KSW80_09080</name>
</gene>
<feature type="transmembrane region" description="Helical" evidence="1">
    <location>
        <begin position="99"/>
        <end position="121"/>
    </location>
</feature>
<dbReference type="Proteomes" id="UP001196316">
    <property type="component" value="Unassembled WGS sequence"/>
</dbReference>
<dbReference type="EMBL" id="JAHOEP010000022">
    <property type="protein sequence ID" value="MBV3408547.1"/>
    <property type="molecule type" value="Genomic_DNA"/>
</dbReference>
<keyword evidence="1" id="KW-1133">Transmembrane helix</keyword>
<proteinExistence type="predicted"/>
<dbReference type="RefSeq" id="WP_153084067.1">
    <property type="nucleotide sequence ID" value="NZ_JAHOEK010000022.1"/>
</dbReference>
<keyword evidence="1" id="KW-0812">Transmembrane</keyword>
<organism evidence="2 3">
    <name type="scientific">Segatella copri</name>
    <dbReference type="NCBI Taxonomy" id="165179"/>
    <lineage>
        <taxon>Bacteria</taxon>
        <taxon>Pseudomonadati</taxon>
        <taxon>Bacteroidota</taxon>
        <taxon>Bacteroidia</taxon>
        <taxon>Bacteroidales</taxon>
        <taxon>Prevotellaceae</taxon>
        <taxon>Segatella</taxon>
    </lineage>
</organism>
<keyword evidence="1" id="KW-0472">Membrane</keyword>
<name>A0AAW4NFK1_9BACT</name>
<feature type="transmembrane region" description="Helical" evidence="1">
    <location>
        <begin position="31"/>
        <end position="48"/>
    </location>
</feature>
<comment type="caution">
    <text evidence="2">The sequence shown here is derived from an EMBL/GenBank/DDBJ whole genome shotgun (WGS) entry which is preliminary data.</text>
</comment>
<accession>A0AAW4NFK1</accession>